<dbReference type="GO" id="GO:0015833">
    <property type="term" value="P:peptide transport"/>
    <property type="evidence" value="ECO:0007669"/>
    <property type="project" value="InterPro"/>
</dbReference>
<feature type="compositionally biased region" description="Basic and acidic residues" evidence="5">
    <location>
        <begin position="355"/>
        <end position="365"/>
    </location>
</feature>
<evidence type="ECO:0000313" key="7">
    <source>
        <dbReference type="EMBL" id="SIR96534.1"/>
    </source>
</evidence>
<gene>
    <name evidence="7" type="ORF">SAMN05421752_10669</name>
</gene>
<dbReference type="Pfam" id="PF08352">
    <property type="entry name" value="oligo_HPY"/>
    <property type="match status" value="1"/>
</dbReference>
<dbReference type="STRING" id="308853.SAMN05421752_10669"/>
<dbReference type="GO" id="GO:0055085">
    <property type="term" value="P:transmembrane transport"/>
    <property type="evidence" value="ECO:0007669"/>
    <property type="project" value="UniProtKB-ARBA"/>
</dbReference>
<reference evidence="8" key="1">
    <citation type="submission" date="2017-01" db="EMBL/GenBank/DDBJ databases">
        <authorList>
            <person name="Varghese N."/>
            <person name="Submissions S."/>
        </authorList>
    </citation>
    <scope>NUCLEOTIDE SEQUENCE [LARGE SCALE GENOMIC DNA]</scope>
    <source>
        <strain evidence="8">type strain: HArc-</strain>
    </source>
</reference>
<keyword evidence="8" id="KW-1185">Reference proteome</keyword>
<dbReference type="InterPro" id="IPR017871">
    <property type="entry name" value="ABC_transporter-like_CS"/>
</dbReference>
<feature type="domain" description="ABC transporter" evidence="6">
    <location>
        <begin position="18"/>
        <end position="268"/>
    </location>
</feature>
<dbReference type="PANTHER" id="PTHR43776">
    <property type="entry name" value="TRANSPORT ATP-BINDING PROTEIN"/>
    <property type="match status" value="1"/>
</dbReference>
<evidence type="ECO:0000256" key="2">
    <source>
        <dbReference type="ARBA" id="ARBA00022448"/>
    </source>
</evidence>
<dbReference type="EMBL" id="FTNR01000006">
    <property type="protein sequence ID" value="SIR96534.1"/>
    <property type="molecule type" value="Genomic_DNA"/>
</dbReference>
<proteinExistence type="inferred from homology"/>
<keyword evidence="3" id="KW-0547">Nucleotide-binding</keyword>
<name>A0A1N7F8A1_9EURY</name>
<evidence type="ECO:0000256" key="4">
    <source>
        <dbReference type="ARBA" id="ARBA00022840"/>
    </source>
</evidence>
<dbReference type="InterPro" id="IPR003439">
    <property type="entry name" value="ABC_transporter-like_ATP-bd"/>
</dbReference>
<comment type="similarity">
    <text evidence="1">Belongs to the ABC transporter superfamily.</text>
</comment>
<organism evidence="7 8">
    <name type="scientific">Natronorubrum thiooxidans</name>
    <dbReference type="NCBI Taxonomy" id="308853"/>
    <lineage>
        <taxon>Archaea</taxon>
        <taxon>Methanobacteriati</taxon>
        <taxon>Methanobacteriota</taxon>
        <taxon>Stenosarchaea group</taxon>
        <taxon>Halobacteria</taxon>
        <taxon>Halobacteriales</taxon>
        <taxon>Natrialbaceae</taxon>
        <taxon>Natronorubrum</taxon>
    </lineage>
</organism>
<evidence type="ECO:0000256" key="3">
    <source>
        <dbReference type="ARBA" id="ARBA00022741"/>
    </source>
</evidence>
<dbReference type="InterPro" id="IPR003593">
    <property type="entry name" value="AAA+_ATPase"/>
</dbReference>
<evidence type="ECO:0000259" key="6">
    <source>
        <dbReference type="PROSITE" id="PS50893"/>
    </source>
</evidence>
<dbReference type="InterPro" id="IPR050319">
    <property type="entry name" value="ABC_transp_ATP-bind"/>
</dbReference>
<dbReference type="FunFam" id="3.40.50.300:FF:000016">
    <property type="entry name" value="Oligopeptide ABC transporter ATP-binding component"/>
    <property type="match status" value="1"/>
</dbReference>
<dbReference type="Gene3D" id="3.40.50.300">
    <property type="entry name" value="P-loop containing nucleotide triphosphate hydrolases"/>
    <property type="match status" value="1"/>
</dbReference>
<dbReference type="OrthoDB" id="18209at2157"/>
<dbReference type="InterPro" id="IPR013563">
    <property type="entry name" value="Oligopep_ABC_C"/>
</dbReference>
<evidence type="ECO:0000256" key="5">
    <source>
        <dbReference type="SAM" id="MobiDB-lite"/>
    </source>
</evidence>
<dbReference type="AlphaFoldDB" id="A0A1N7F8A1"/>
<feature type="region of interest" description="Disordered" evidence="5">
    <location>
        <begin position="276"/>
        <end position="297"/>
    </location>
</feature>
<dbReference type="InterPro" id="IPR027417">
    <property type="entry name" value="P-loop_NTPase"/>
</dbReference>
<dbReference type="SMART" id="SM00382">
    <property type="entry name" value="AAA"/>
    <property type="match status" value="1"/>
</dbReference>
<dbReference type="Pfam" id="PF00005">
    <property type="entry name" value="ABC_tran"/>
    <property type="match status" value="1"/>
</dbReference>
<dbReference type="NCBIfam" id="TIGR01727">
    <property type="entry name" value="oligo_HPY"/>
    <property type="match status" value="1"/>
</dbReference>
<dbReference type="GO" id="GO:0005524">
    <property type="term" value="F:ATP binding"/>
    <property type="evidence" value="ECO:0007669"/>
    <property type="project" value="UniProtKB-KW"/>
</dbReference>
<protein>
    <submittedName>
        <fullName evidence="7">Peptide/nickel transport system ATP-binding protein</fullName>
    </submittedName>
</protein>
<evidence type="ECO:0000313" key="8">
    <source>
        <dbReference type="Proteomes" id="UP000185936"/>
    </source>
</evidence>
<feature type="region of interest" description="Disordered" evidence="5">
    <location>
        <begin position="346"/>
        <end position="365"/>
    </location>
</feature>
<dbReference type="Proteomes" id="UP000185936">
    <property type="component" value="Unassembled WGS sequence"/>
</dbReference>
<evidence type="ECO:0000256" key="1">
    <source>
        <dbReference type="ARBA" id="ARBA00005417"/>
    </source>
</evidence>
<dbReference type="PROSITE" id="PS50893">
    <property type="entry name" value="ABC_TRANSPORTER_2"/>
    <property type="match status" value="1"/>
</dbReference>
<dbReference type="GO" id="GO:0016887">
    <property type="term" value="F:ATP hydrolysis activity"/>
    <property type="evidence" value="ECO:0007669"/>
    <property type="project" value="InterPro"/>
</dbReference>
<sequence length="435" mass="47499">MAVTHMTEPHTGDDEPLLSVRNLTKHYPITDGLLATDVGRVRAVDGIDLDVYPGETVGIVGESGCGKSTAARSLLRLEEPTAGTVVFDGEDITAFDTSALKRFRRRAQLLFQDSDSSFDPRMNVGDAIAEPLTVQGMRERTRRREIVTDLLDRVGLSAADADRYPHELSGGQQQRVALARALSVNPELLIADEPTAALDVSVQSEILALLDDLHATVGLSILLISHDLGVIRQLCDRVAVMYIGEIVERGSVEDVFTNPQHPYTRALVASIPTTDPRERGTAVELTGDVPSPSNPPSGCRFHTRCPELIQPDGYDFDQRTWRRIMDLRQHLADGTVDIETICHQSVMDHDDDTGPDQRSETEPTAKLREEFALPEQLEDARADSILESALDCLVAGDPGRAADLLATEFATPCEQHAPTLEATDAGQDASCLRHD</sequence>
<dbReference type="SUPFAM" id="SSF52540">
    <property type="entry name" value="P-loop containing nucleoside triphosphate hydrolases"/>
    <property type="match status" value="1"/>
</dbReference>
<keyword evidence="2" id="KW-0813">Transport</keyword>
<dbReference type="CDD" id="cd03257">
    <property type="entry name" value="ABC_NikE_OppD_transporters"/>
    <property type="match status" value="1"/>
</dbReference>
<dbReference type="PROSITE" id="PS00211">
    <property type="entry name" value="ABC_TRANSPORTER_1"/>
    <property type="match status" value="1"/>
</dbReference>
<dbReference type="PANTHER" id="PTHR43776:SF7">
    <property type="entry name" value="D,D-DIPEPTIDE TRANSPORT ATP-BINDING PROTEIN DDPF-RELATED"/>
    <property type="match status" value="1"/>
</dbReference>
<keyword evidence="4 7" id="KW-0067">ATP-binding</keyword>
<accession>A0A1N7F8A1</accession>